<evidence type="ECO:0000256" key="3">
    <source>
        <dbReference type="ARBA" id="ARBA00011716"/>
    </source>
</evidence>
<comment type="function">
    <text evidence="7 9">Molecular chaperone capable of stabilizing a range of proteins. Seems to fulfill an ATP-independent, HSP70-like function in archaeal de novo protein folding.</text>
</comment>
<keyword evidence="6 9" id="KW-0143">Chaperone</keyword>
<proteinExistence type="inferred from homology"/>
<gene>
    <name evidence="9" type="primary">pfdB</name>
    <name evidence="11" type="ORF">CL943_03155</name>
</gene>
<comment type="subcellular location">
    <subcellularLocation>
        <location evidence="1 9">Cytoplasm</location>
    </subcellularLocation>
</comment>
<evidence type="ECO:0000256" key="2">
    <source>
        <dbReference type="ARBA" id="ARBA00008045"/>
    </source>
</evidence>
<evidence type="ECO:0000256" key="7">
    <source>
        <dbReference type="ARBA" id="ARBA00025077"/>
    </source>
</evidence>
<dbReference type="HAMAP" id="MF_00307">
    <property type="entry name" value="PfdB"/>
    <property type="match status" value="1"/>
</dbReference>
<sequence>MAENIQQQIMEFEKNRNQLLGISAQKQQLQVQSQTLKITLEELDKTTEKQVYKATGNILILADTDKVKKETKEKMESADLRLKTIVKQEESLVNKLNKLRSEIETAQKELMGNQVIQADDGEKKAKK</sequence>
<evidence type="ECO:0000256" key="4">
    <source>
        <dbReference type="ARBA" id="ARBA00016304"/>
    </source>
</evidence>
<dbReference type="Proteomes" id="UP000226592">
    <property type="component" value="Unassembled WGS sequence"/>
</dbReference>
<keyword evidence="10" id="KW-0175">Coiled coil</keyword>
<dbReference type="SUPFAM" id="SSF46579">
    <property type="entry name" value="Prefoldin"/>
    <property type="match status" value="1"/>
</dbReference>
<comment type="caution">
    <text evidence="11">The sequence shown here is derived from an EMBL/GenBank/DDBJ whole genome shotgun (WGS) entry which is preliminary data.</text>
</comment>
<accession>A0A2D6M1H6</accession>
<dbReference type="GO" id="GO:0006457">
    <property type="term" value="P:protein folding"/>
    <property type="evidence" value="ECO:0007669"/>
    <property type="project" value="UniProtKB-UniRule"/>
</dbReference>
<dbReference type="InterPro" id="IPR002777">
    <property type="entry name" value="PFD_beta-like"/>
</dbReference>
<dbReference type="InterPro" id="IPR012713">
    <property type="entry name" value="PfdB"/>
</dbReference>
<comment type="similarity">
    <text evidence="2 9">Belongs to the prefoldin subunit beta family.</text>
</comment>
<dbReference type="GO" id="GO:0051082">
    <property type="term" value="F:unfolded protein binding"/>
    <property type="evidence" value="ECO:0007669"/>
    <property type="project" value="UniProtKB-UniRule"/>
</dbReference>
<dbReference type="AlphaFoldDB" id="A0A2D6M1H6"/>
<evidence type="ECO:0000256" key="9">
    <source>
        <dbReference type="HAMAP-Rule" id="MF_00307"/>
    </source>
</evidence>
<evidence type="ECO:0000256" key="8">
    <source>
        <dbReference type="ARBA" id="ARBA00033461"/>
    </source>
</evidence>
<evidence type="ECO:0000313" key="12">
    <source>
        <dbReference type="Proteomes" id="UP000226592"/>
    </source>
</evidence>
<protein>
    <recommendedName>
        <fullName evidence="4 9">Prefoldin subunit beta</fullName>
    </recommendedName>
    <alternativeName>
        <fullName evidence="8 9">GimC subunit beta</fullName>
    </alternativeName>
</protein>
<dbReference type="GO" id="GO:0005737">
    <property type="term" value="C:cytoplasm"/>
    <property type="evidence" value="ECO:0007669"/>
    <property type="project" value="UniProtKB-SubCell"/>
</dbReference>
<evidence type="ECO:0000256" key="6">
    <source>
        <dbReference type="ARBA" id="ARBA00023186"/>
    </source>
</evidence>
<dbReference type="GO" id="GO:0016272">
    <property type="term" value="C:prefoldin complex"/>
    <property type="evidence" value="ECO:0007669"/>
    <property type="project" value="UniProtKB-UniRule"/>
</dbReference>
<evidence type="ECO:0000256" key="1">
    <source>
        <dbReference type="ARBA" id="ARBA00004496"/>
    </source>
</evidence>
<reference evidence="12" key="1">
    <citation type="submission" date="2017-09" db="EMBL/GenBank/DDBJ databases">
        <title>The Reconstruction of 2,631 Draft Metagenome-Assembled Genomes from the Global Oceans.</title>
        <authorList>
            <person name="Tully B.J."/>
            <person name="Graham E.D."/>
            <person name="Heidelberg J.F."/>
        </authorList>
    </citation>
    <scope>NUCLEOTIDE SEQUENCE [LARGE SCALE GENOMIC DNA]</scope>
</reference>
<comment type="subunit">
    <text evidence="3 9">Heterohexamer of two alpha and four beta subunits.</text>
</comment>
<dbReference type="Pfam" id="PF01920">
    <property type="entry name" value="Prefoldin_2"/>
    <property type="match status" value="1"/>
</dbReference>
<name>A0A2D6M1H6_9ARCH</name>
<evidence type="ECO:0000256" key="5">
    <source>
        <dbReference type="ARBA" id="ARBA00022490"/>
    </source>
</evidence>
<organism evidence="11 12">
    <name type="scientific">Candidatus Iainarchaeum sp</name>
    <dbReference type="NCBI Taxonomy" id="3101447"/>
    <lineage>
        <taxon>Archaea</taxon>
        <taxon>Candidatus Iainarchaeota</taxon>
        <taxon>Candidatus Iainarchaeia</taxon>
        <taxon>Candidatus Iainarchaeales</taxon>
        <taxon>Candidatus Iainarchaeaceae</taxon>
        <taxon>Candidatus Iainarchaeum</taxon>
    </lineage>
</organism>
<dbReference type="Gene3D" id="1.10.287.370">
    <property type="match status" value="1"/>
</dbReference>
<keyword evidence="5 9" id="KW-0963">Cytoplasm</keyword>
<evidence type="ECO:0000256" key="10">
    <source>
        <dbReference type="SAM" id="Coils"/>
    </source>
</evidence>
<dbReference type="EMBL" id="NZBU01000009">
    <property type="protein sequence ID" value="MAG22275.1"/>
    <property type="molecule type" value="Genomic_DNA"/>
</dbReference>
<feature type="coiled-coil region" evidence="10">
    <location>
        <begin position="2"/>
        <end position="109"/>
    </location>
</feature>
<dbReference type="InterPro" id="IPR009053">
    <property type="entry name" value="Prefoldin"/>
</dbReference>
<evidence type="ECO:0000313" key="11">
    <source>
        <dbReference type="EMBL" id="MAG22275.1"/>
    </source>
</evidence>